<dbReference type="PRINTS" id="PR00038">
    <property type="entry name" value="HTHLUXR"/>
</dbReference>
<dbReference type="GO" id="GO:0006355">
    <property type="term" value="P:regulation of DNA-templated transcription"/>
    <property type="evidence" value="ECO:0007669"/>
    <property type="project" value="InterPro"/>
</dbReference>
<dbReference type="OrthoDB" id="7826527at2"/>
<feature type="domain" description="HTH luxR-type" evidence="2">
    <location>
        <begin position="168"/>
        <end position="233"/>
    </location>
</feature>
<dbReference type="SMART" id="SM00421">
    <property type="entry name" value="HTH_LUXR"/>
    <property type="match status" value="1"/>
</dbReference>
<dbReference type="SUPFAM" id="SSF46894">
    <property type="entry name" value="C-terminal effector domain of the bipartite response regulators"/>
    <property type="match status" value="1"/>
</dbReference>
<dbReference type="InterPro" id="IPR039420">
    <property type="entry name" value="WalR-like"/>
</dbReference>
<organism evidence="3 4">
    <name type="scientific">Bradyrhizobium huanghuaihaiense</name>
    <dbReference type="NCBI Taxonomy" id="990078"/>
    <lineage>
        <taxon>Bacteria</taxon>
        <taxon>Pseudomonadati</taxon>
        <taxon>Pseudomonadota</taxon>
        <taxon>Alphaproteobacteria</taxon>
        <taxon>Hyphomicrobiales</taxon>
        <taxon>Nitrobacteraceae</taxon>
        <taxon>Bradyrhizobium</taxon>
    </lineage>
</organism>
<dbReference type="Gene3D" id="3.40.50.2300">
    <property type="match status" value="1"/>
</dbReference>
<dbReference type="PANTHER" id="PTHR43214">
    <property type="entry name" value="TWO-COMPONENT RESPONSE REGULATOR"/>
    <property type="match status" value="1"/>
</dbReference>
<sequence>MSSEPIVPTFILQSDGLFREGLRLILSRTRFRPQGCEVELNDLAEIPSDGPLLFIVGVGHRHDSLCRRIRAQYPSALIVAVGDENSSECLSDALDDGANGALFNSITPSGLVGALHAVVSGVLIVVDARLASLDLRPKSEEPRTASVHDDLHGHNDIHNDAPLHAQNGTDPGKLFSAREVAILARIVRGDSNKHVARLFRIAEPTVKAHVKTIFRKIGASNRTQAAFWALNHRIFDSLDGLPSDVSDLLSPDGNNPVQRRAC</sequence>
<keyword evidence="1" id="KW-0238">DNA-binding</keyword>
<evidence type="ECO:0000256" key="1">
    <source>
        <dbReference type="ARBA" id="ARBA00023125"/>
    </source>
</evidence>
<dbReference type="InterPro" id="IPR011006">
    <property type="entry name" value="CheY-like_superfamily"/>
</dbReference>
<dbReference type="SUPFAM" id="SSF52172">
    <property type="entry name" value="CheY-like"/>
    <property type="match status" value="1"/>
</dbReference>
<dbReference type="InterPro" id="IPR000792">
    <property type="entry name" value="Tscrpt_reg_LuxR_C"/>
</dbReference>
<dbReference type="Pfam" id="PF00196">
    <property type="entry name" value="GerE"/>
    <property type="match status" value="1"/>
</dbReference>
<reference evidence="3 4" key="1">
    <citation type="journal article" date="2015" name="Stand. Genomic Sci.">
        <title>Genomic Encyclopedia of Bacterial and Archaeal Type Strains, Phase III: the genomes of soil and plant-associated and newly described type strains.</title>
        <authorList>
            <person name="Whitman W.B."/>
            <person name="Woyke T."/>
            <person name="Klenk H.P."/>
            <person name="Zhou Y."/>
            <person name="Lilburn T.G."/>
            <person name="Beck B.J."/>
            <person name="De Vos P."/>
            <person name="Vandamme P."/>
            <person name="Eisen J.A."/>
            <person name="Garrity G."/>
            <person name="Hugenholtz P."/>
            <person name="Kyrpides N.C."/>
        </authorList>
    </citation>
    <scope>NUCLEOTIDE SEQUENCE [LARGE SCALE GENOMIC DNA]</scope>
    <source>
        <strain evidence="3 4">CGMCC 1.10948</strain>
    </source>
</reference>
<protein>
    <submittedName>
        <fullName evidence="3">LuxR family two component transcriptional regulator</fullName>
    </submittedName>
</protein>
<dbReference type="AlphaFoldDB" id="A0A562R2L1"/>
<evidence type="ECO:0000313" key="4">
    <source>
        <dbReference type="Proteomes" id="UP000316291"/>
    </source>
</evidence>
<dbReference type="InterPro" id="IPR016032">
    <property type="entry name" value="Sig_transdc_resp-reg_C-effctor"/>
</dbReference>
<dbReference type="Proteomes" id="UP000316291">
    <property type="component" value="Unassembled WGS sequence"/>
</dbReference>
<evidence type="ECO:0000313" key="3">
    <source>
        <dbReference type="EMBL" id="TWI63291.1"/>
    </source>
</evidence>
<dbReference type="EMBL" id="VLLA01000020">
    <property type="protein sequence ID" value="TWI63291.1"/>
    <property type="molecule type" value="Genomic_DNA"/>
</dbReference>
<accession>A0A562R2L1</accession>
<dbReference type="GO" id="GO:0003677">
    <property type="term" value="F:DNA binding"/>
    <property type="evidence" value="ECO:0007669"/>
    <property type="project" value="UniProtKB-KW"/>
</dbReference>
<dbReference type="CDD" id="cd06170">
    <property type="entry name" value="LuxR_C_like"/>
    <property type="match status" value="1"/>
</dbReference>
<dbReference type="PROSITE" id="PS50043">
    <property type="entry name" value="HTH_LUXR_2"/>
    <property type="match status" value="1"/>
</dbReference>
<evidence type="ECO:0000259" key="2">
    <source>
        <dbReference type="PROSITE" id="PS50043"/>
    </source>
</evidence>
<proteinExistence type="predicted"/>
<comment type="caution">
    <text evidence="3">The sequence shown here is derived from an EMBL/GenBank/DDBJ whole genome shotgun (WGS) entry which is preliminary data.</text>
</comment>
<gene>
    <name evidence="3" type="ORF">IQ16_06350</name>
</gene>
<keyword evidence="4" id="KW-1185">Reference proteome</keyword>
<name>A0A562R2L1_9BRAD</name>